<dbReference type="Proteomes" id="UP001417504">
    <property type="component" value="Unassembled WGS sequence"/>
</dbReference>
<protein>
    <submittedName>
        <fullName evidence="1">Uncharacterized protein</fullName>
    </submittedName>
</protein>
<dbReference type="EMBL" id="JBBNAE010000009">
    <property type="protein sequence ID" value="KAK9096184.1"/>
    <property type="molecule type" value="Genomic_DNA"/>
</dbReference>
<dbReference type="AlphaFoldDB" id="A0AAP0EMU5"/>
<name>A0AAP0EMU5_9MAGN</name>
<reference evidence="1 2" key="1">
    <citation type="submission" date="2024-01" db="EMBL/GenBank/DDBJ databases">
        <title>Genome assemblies of Stephania.</title>
        <authorList>
            <person name="Yang L."/>
        </authorList>
    </citation>
    <scope>NUCLEOTIDE SEQUENCE [LARGE SCALE GENOMIC DNA]</scope>
    <source>
        <strain evidence="1">QJT</strain>
        <tissue evidence="1">Leaf</tissue>
    </source>
</reference>
<comment type="caution">
    <text evidence="1">The sequence shown here is derived from an EMBL/GenBank/DDBJ whole genome shotgun (WGS) entry which is preliminary data.</text>
</comment>
<dbReference type="PANTHER" id="PTHR11206">
    <property type="entry name" value="MULTIDRUG RESISTANCE PROTEIN"/>
    <property type="match status" value="1"/>
</dbReference>
<proteinExistence type="predicted"/>
<evidence type="ECO:0000313" key="1">
    <source>
        <dbReference type="EMBL" id="KAK9096184.1"/>
    </source>
</evidence>
<gene>
    <name evidence="1" type="ORF">Sjap_021681</name>
</gene>
<sequence length="124" mass="13749">MVGIHLQRAMVVALPVSVPIALIWSNKGQILVSVGQDREISMEASRAICPIYDPQHFFLCYVILSSSCKNTWTGFSSEPFHKILNFLKLAIPSAAMVCLEIWTFELVVLLSGFLPNPKLETSAL</sequence>
<keyword evidence="2" id="KW-1185">Reference proteome</keyword>
<evidence type="ECO:0000313" key="2">
    <source>
        <dbReference type="Proteomes" id="UP001417504"/>
    </source>
</evidence>
<organism evidence="1 2">
    <name type="scientific">Stephania japonica</name>
    <dbReference type="NCBI Taxonomy" id="461633"/>
    <lineage>
        <taxon>Eukaryota</taxon>
        <taxon>Viridiplantae</taxon>
        <taxon>Streptophyta</taxon>
        <taxon>Embryophyta</taxon>
        <taxon>Tracheophyta</taxon>
        <taxon>Spermatophyta</taxon>
        <taxon>Magnoliopsida</taxon>
        <taxon>Ranunculales</taxon>
        <taxon>Menispermaceae</taxon>
        <taxon>Menispermoideae</taxon>
        <taxon>Cissampelideae</taxon>
        <taxon>Stephania</taxon>
    </lineage>
</organism>
<accession>A0AAP0EMU5</accession>